<organism evidence="3">
    <name type="scientific">Naegleria gruberi</name>
    <name type="common">Amoeba</name>
    <dbReference type="NCBI Taxonomy" id="5762"/>
    <lineage>
        <taxon>Eukaryota</taxon>
        <taxon>Discoba</taxon>
        <taxon>Heterolobosea</taxon>
        <taxon>Tetramitia</taxon>
        <taxon>Eutetramitia</taxon>
        <taxon>Vahlkampfiidae</taxon>
        <taxon>Naegleria</taxon>
    </lineage>
</organism>
<name>D2UX52_NAEGR</name>
<dbReference type="InParanoid" id="D2UX52"/>
<dbReference type="InterPro" id="IPR032675">
    <property type="entry name" value="LRR_dom_sf"/>
</dbReference>
<dbReference type="eggNOG" id="KOG4308">
    <property type="taxonomic scope" value="Eukaryota"/>
</dbReference>
<dbReference type="KEGG" id="ngr:NAEGRDRAFT_61638"/>
<dbReference type="OMA" id="GTHTENG"/>
<dbReference type="InterPro" id="IPR052394">
    <property type="entry name" value="LRR-containing"/>
</dbReference>
<accession>D2UX52</accession>
<evidence type="ECO:0000313" key="2">
    <source>
        <dbReference type="EMBL" id="EFC50564.1"/>
    </source>
</evidence>
<feature type="compositionally biased region" description="Pro residues" evidence="1">
    <location>
        <begin position="616"/>
        <end position="627"/>
    </location>
</feature>
<feature type="compositionally biased region" description="Polar residues" evidence="1">
    <location>
        <begin position="199"/>
        <end position="210"/>
    </location>
</feature>
<dbReference type="AlphaFoldDB" id="D2UX52"/>
<sequence>MTGGTDNVYEDMEEGHTVFEEEHKSNISPLLKTPIAEYDEDEYNKSPPSEAGTEDSDLMDPPSGRSSLRELDEVRSEVLSELAGLINARLSSNQSFSAELEKRLEFASNSKSVSLLQQIKQEEEERQRRRRKQNLLLEDTANIDDLIDRELEEELAALNDLSNELSNTRLFAESITEQEAFNYETLLGKTDKVFEENSPVSSVRSSTNGVETPFDQQAEEKAEEEYEVKRKIGSSHMNSRRKQRDKFQTINGIEAFLEKCDNFSFFNFPVLSIIEKFNNPSLDLSHLTLGDKGAQAISSMLRLNNVIQSLNISDNNITSQGLYDLVNSLKRNSTIKHLDLSDNKLGFVNTSSIDLDEPQPLEQNAYVNPYELKDCGQLLLHLIRKNEHLDTINLNNCHLNDSHLKLLTEGVCDNITLKGLDISSNDFTDSAGPTLASLIIGTRVQMFNLSWTSLRRQGLTHVASSLRQNSSIVDLNLEWIGLSNDHCKMLAQYIAESDIIARFNISHNRISEEGFLAICKAMEINTSLIKFEIGYNTLGNTAMMALFKSLHKNQNNVLKQLDARETQIFVIVNKEALEAEPLIEPVYKIPDKVPEKPGQSKQKPSNNKKDQLNTTIPPPEPAQPEPTGPVETLNQRLGREMFVALRYLKVMHQRGESSLDIKLSNDIEKVLVRGKKTQNE</sequence>
<dbReference type="Proteomes" id="UP000006671">
    <property type="component" value="Unassembled WGS sequence"/>
</dbReference>
<dbReference type="EMBL" id="GG738845">
    <property type="protein sequence ID" value="EFC50564.1"/>
    <property type="molecule type" value="Genomic_DNA"/>
</dbReference>
<feature type="region of interest" description="Disordered" evidence="1">
    <location>
        <begin position="590"/>
        <end position="631"/>
    </location>
</feature>
<gene>
    <name evidence="2" type="ORF">NAEGRDRAFT_61638</name>
</gene>
<feature type="region of interest" description="Disordered" evidence="1">
    <location>
        <begin position="1"/>
        <end position="67"/>
    </location>
</feature>
<dbReference type="PANTHER" id="PTHR24114:SF50">
    <property type="entry name" value="RNI-LIKE PROTEIN"/>
    <property type="match status" value="1"/>
</dbReference>
<dbReference type="GeneID" id="8863680"/>
<proteinExistence type="predicted"/>
<feature type="region of interest" description="Disordered" evidence="1">
    <location>
        <begin position="199"/>
        <end position="240"/>
    </location>
</feature>
<reference evidence="2 3" key="1">
    <citation type="journal article" date="2010" name="Cell">
        <title>The genome of Naegleria gruberi illuminates early eukaryotic versatility.</title>
        <authorList>
            <person name="Fritz-Laylin L.K."/>
            <person name="Prochnik S.E."/>
            <person name="Ginger M.L."/>
            <person name="Dacks J.B."/>
            <person name="Carpenter M.L."/>
            <person name="Field M.C."/>
            <person name="Kuo A."/>
            <person name="Paredez A."/>
            <person name="Chapman J."/>
            <person name="Pham J."/>
            <person name="Shu S."/>
            <person name="Neupane R."/>
            <person name="Cipriano M."/>
            <person name="Mancuso J."/>
            <person name="Tu H."/>
            <person name="Salamov A."/>
            <person name="Lindquist E."/>
            <person name="Shapiro H."/>
            <person name="Lucas S."/>
            <person name="Grigoriev I.V."/>
            <person name="Cande W.Z."/>
            <person name="Fulton C."/>
            <person name="Rokhsar D.S."/>
            <person name="Dawson S.C."/>
        </authorList>
    </citation>
    <scope>NUCLEOTIDE SEQUENCE [LARGE SCALE GENOMIC DNA]</scope>
    <source>
        <strain evidence="2 3">NEG-M</strain>
    </source>
</reference>
<dbReference type="InterPro" id="IPR001611">
    <property type="entry name" value="Leu-rich_rpt"/>
</dbReference>
<dbReference type="RefSeq" id="XP_002683308.1">
    <property type="nucleotide sequence ID" value="XM_002683262.1"/>
</dbReference>
<dbReference type="SMART" id="SM00368">
    <property type="entry name" value="LRR_RI"/>
    <property type="match status" value="5"/>
</dbReference>
<dbReference type="Gene3D" id="3.80.10.10">
    <property type="entry name" value="Ribonuclease Inhibitor"/>
    <property type="match status" value="2"/>
</dbReference>
<evidence type="ECO:0000313" key="3">
    <source>
        <dbReference type="Proteomes" id="UP000006671"/>
    </source>
</evidence>
<protein>
    <submittedName>
        <fullName evidence="2">Predicted protein</fullName>
    </submittedName>
</protein>
<feature type="compositionally biased region" description="Basic and acidic residues" evidence="1">
    <location>
        <begin position="14"/>
        <end position="25"/>
    </location>
</feature>
<evidence type="ECO:0000256" key="1">
    <source>
        <dbReference type="SAM" id="MobiDB-lite"/>
    </source>
</evidence>
<dbReference type="VEuPathDB" id="AmoebaDB:NAEGRDRAFT_61638"/>
<dbReference type="PANTHER" id="PTHR24114">
    <property type="entry name" value="LEUCINE RICH REPEAT FAMILY PROTEIN"/>
    <property type="match status" value="1"/>
</dbReference>
<keyword evidence="3" id="KW-1185">Reference proteome</keyword>
<dbReference type="OrthoDB" id="120976at2759"/>
<dbReference type="SUPFAM" id="SSF52047">
    <property type="entry name" value="RNI-like"/>
    <property type="match status" value="1"/>
</dbReference>
<dbReference type="Pfam" id="PF13516">
    <property type="entry name" value="LRR_6"/>
    <property type="match status" value="3"/>
</dbReference>